<dbReference type="GO" id="GO:0061630">
    <property type="term" value="F:ubiquitin protein ligase activity"/>
    <property type="evidence" value="ECO:0007669"/>
    <property type="project" value="InterPro"/>
</dbReference>
<evidence type="ECO:0000313" key="13">
    <source>
        <dbReference type="EMBL" id="VDN31515.1"/>
    </source>
</evidence>
<proteinExistence type="predicted"/>
<feature type="zinc finger region" description="RING-Gid-type" evidence="10">
    <location>
        <begin position="194"/>
        <end position="262"/>
    </location>
</feature>
<evidence type="ECO:0000256" key="2">
    <source>
        <dbReference type="ARBA" id="ARBA00004496"/>
    </source>
</evidence>
<dbReference type="GO" id="GO:0043249">
    <property type="term" value="P:erythrocyte maturation"/>
    <property type="evidence" value="ECO:0007669"/>
    <property type="project" value="UniProtKB-KW"/>
</dbReference>
<evidence type="ECO:0000313" key="14">
    <source>
        <dbReference type="Proteomes" id="UP000271098"/>
    </source>
</evidence>
<keyword evidence="6 10" id="KW-0863">Zinc-finger</keyword>
<comment type="subcellular location">
    <subcellularLocation>
        <location evidence="2">Cytoplasm</location>
    </subcellularLocation>
    <subcellularLocation>
        <location evidence="1">Nucleus matrix</location>
    </subcellularLocation>
</comment>
<dbReference type="InterPro" id="IPR024964">
    <property type="entry name" value="CTLH/CRA"/>
</dbReference>
<evidence type="ECO:0000256" key="5">
    <source>
        <dbReference type="ARBA" id="ARBA00022723"/>
    </source>
</evidence>
<evidence type="ECO:0000256" key="6">
    <source>
        <dbReference type="ARBA" id="ARBA00022771"/>
    </source>
</evidence>
<evidence type="ECO:0000256" key="1">
    <source>
        <dbReference type="ARBA" id="ARBA00004109"/>
    </source>
</evidence>
<dbReference type="PANTHER" id="PTHR12170:SF2">
    <property type="entry name" value="E3 UBIQUITIN-PROTEIN TRANSFERASE MAEA"/>
    <property type="match status" value="1"/>
</dbReference>
<keyword evidence="14" id="KW-1185">Reference proteome</keyword>
<evidence type="ECO:0000256" key="7">
    <source>
        <dbReference type="ARBA" id="ARBA00022833"/>
    </source>
</evidence>
<protein>
    <recommendedName>
        <fullName evidence="3">E3 ubiquitin-protein transferase MAEA</fullName>
    </recommendedName>
    <alternativeName>
        <fullName evidence="9">Macrophage erythroblast attacher</fullName>
    </alternativeName>
</protein>
<dbReference type="PANTHER" id="PTHR12170">
    <property type="entry name" value="MACROPHAGE ERYTHROBLAST ATTACHER-RELATED"/>
    <property type="match status" value="1"/>
</dbReference>
<reference evidence="13 14" key="2">
    <citation type="submission" date="2018-11" db="EMBL/GenBank/DDBJ databases">
        <authorList>
            <consortium name="Pathogen Informatics"/>
        </authorList>
    </citation>
    <scope>NUCLEOTIDE SEQUENCE [LARGE SCALE GENOMIC DNA]</scope>
</reference>
<dbReference type="PROSITE" id="PS51867">
    <property type="entry name" value="ZF_RING_GID"/>
    <property type="match status" value="1"/>
</dbReference>
<dbReference type="GO" id="GO:0005737">
    <property type="term" value="C:cytoplasm"/>
    <property type="evidence" value="ECO:0007669"/>
    <property type="project" value="UniProtKB-SubCell"/>
</dbReference>
<organism evidence="15">
    <name type="scientific">Gongylonema pulchrum</name>
    <dbReference type="NCBI Taxonomy" id="637853"/>
    <lineage>
        <taxon>Eukaryota</taxon>
        <taxon>Metazoa</taxon>
        <taxon>Ecdysozoa</taxon>
        <taxon>Nematoda</taxon>
        <taxon>Chromadorea</taxon>
        <taxon>Rhabditida</taxon>
        <taxon>Spirurina</taxon>
        <taxon>Spiruromorpha</taxon>
        <taxon>Spiruroidea</taxon>
        <taxon>Gongylonematidae</taxon>
        <taxon>Gongylonema</taxon>
    </lineage>
</organism>
<evidence type="ECO:0000256" key="4">
    <source>
        <dbReference type="ARBA" id="ARBA00022490"/>
    </source>
</evidence>
<evidence type="ECO:0000256" key="10">
    <source>
        <dbReference type="PROSITE-ProRule" id="PRU01215"/>
    </source>
</evidence>
<sequence>MKKEAWCNQRVYRLIIEYLLRGGYFETAQKLAEQANVQDICNHSIFEDAKQVEASLLRHETGRCLEWIADNKSRLRRLKSTIETNVRLQDCIELVRQGKRLEAVHYARRHLSNLAKDHWNEEIVKVMGLIGFGIPSRSRAYEQYFNPSRWKLLTEQFRQENAHLMNFSYFNACMCMGLSGTKTPHCRPRQDAQCPTCKPELYALAENLPYTHITHSRLICSFSGEPISGDNQPFMLPNGYVYGANSIAKLRNESGEVVCPRTGDVFPYDQILRLYVM</sequence>
<name>A0A183EBI9_9BILA</name>
<dbReference type="SMART" id="SM00668">
    <property type="entry name" value="CTLH"/>
    <property type="match status" value="1"/>
</dbReference>
<evidence type="ECO:0000313" key="15">
    <source>
        <dbReference type="WBParaSite" id="GPUH_0001835501-mRNA-1"/>
    </source>
</evidence>
<dbReference type="GO" id="GO:0008270">
    <property type="term" value="F:zinc ion binding"/>
    <property type="evidence" value="ECO:0007669"/>
    <property type="project" value="UniProtKB-KW"/>
</dbReference>
<keyword evidence="4" id="KW-0963">Cytoplasm</keyword>
<evidence type="ECO:0000256" key="8">
    <source>
        <dbReference type="ARBA" id="ARBA00023057"/>
    </source>
</evidence>
<dbReference type="CDD" id="cd16659">
    <property type="entry name" value="RING-Ubox_Emp"/>
    <property type="match status" value="1"/>
</dbReference>
<evidence type="ECO:0000259" key="11">
    <source>
        <dbReference type="PROSITE" id="PS50897"/>
    </source>
</evidence>
<evidence type="ECO:0000256" key="9">
    <source>
        <dbReference type="ARBA" id="ARBA00029678"/>
    </source>
</evidence>
<dbReference type="EMBL" id="UYRT01086576">
    <property type="protein sequence ID" value="VDN31515.1"/>
    <property type="molecule type" value="Genomic_DNA"/>
</dbReference>
<keyword evidence="8" id="KW-0265">Erythrocyte maturation</keyword>
<dbReference type="PROSITE" id="PS50896">
    <property type="entry name" value="LISH"/>
    <property type="match status" value="1"/>
</dbReference>
<dbReference type="InterPro" id="IPR044063">
    <property type="entry name" value="ZF_RING_GID"/>
</dbReference>
<evidence type="ECO:0000256" key="3">
    <source>
        <dbReference type="ARBA" id="ARBA00014384"/>
    </source>
</evidence>
<dbReference type="GO" id="GO:0016363">
    <property type="term" value="C:nuclear matrix"/>
    <property type="evidence" value="ECO:0007669"/>
    <property type="project" value="UniProtKB-SubCell"/>
</dbReference>
<dbReference type="AlphaFoldDB" id="A0A183EBI9"/>
<dbReference type="Proteomes" id="UP000271098">
    <property type="component" value="Unassembled WGS sequence"/>
</dbReference>
<keyword evidence="7" id="KW-0862">Zinc</keyword>
<dbReference type="WBParaSite" id="GPUH_0001835501-mRNA-1">
    <property type="protein sequence ID" value="GPUH_0001835501-mRNA-1"/>
    <property type="gene ID" value="GPUH_0001835501"/>
</dbReference>
<dbReference type="InterPro" id="IPR006594">
    <property type="entry name" value="LisH"/>
</dbReference>
<dbReference type="OrthoDB" id="1933455at2759"/>
<dbReference type="PROSITE" id="PS50897">
    <property type="entry name" value="CTLH"/>
    <property type="match status" value="1"/>
</dbReference>
<feature type="domain" description="RING-Gid-type" evidence="12">
    <location>
        <begin position="194"/>
        <end position="262"/>
    </location>
</feature>
<gene>
    <name evidence="13" type="ORF">GPUH_LOCUS18330</name>
</gene>
<dbReference type="GO" id="GO:0043161">
    <property type="term" value="P:proteasome-mediated ubiquitin-dependent protein catabolic process"/>
    <property type="evidence" value="ECO:0007669"/>
    <property type="project" value="InterPro"/>
</dbReference>
<dbReference type="InterPro" id="IPR045098">
    <property type="entry name" value="Fyv10_fam"/>
</dbReference>
<dbReference type="SMART" id="SM00667">
    <property type="entry name" value="LisH"/>
    <property type="match status" value="1"/>
</dbReference>
<keyword evidence="5" id="KW-0479">Metal-binding</keyword>
<feature type="domain" description="CTLH" evidence="11">
    <location>
        <begin position="45"/>
        <end position="102"/>
    </location>
</feature>
<dbReference type="Pfam" id="PF10607">
    <property type="entry name" value="CTLH"/>
    <property type="match status" value="1"/>
</dbReference>
<reference evidence="15" key="1">
    <citation type="submission" date="2016-06" db="UniProtKB">
        <authorList>
            <consortium name="WormBaseParasite"/>
        </authorList>
    </citation>
    <scope>IDENTIFICATION</scope>
</reference>
<accession>A0A183EBI9</accession>
<dbReference type="InterPro" id="IPR006595">
    <property type="entry name" value="CTLH_C"/>
</dbReference>
<evidence type="ECO:0000259" key="12">
    <source>
        <dbReference type="PROSITE" id="PS51867"/>
    </source>
</evidence>
<dbReference type="GO" id="GO:0034657">
    <property type="term" value="C:GID complex"/>
    <property type="evidence" value="ECO:0007669"/>
    <property type="project" value="TreeGrafter"/>
</dbReference>